<evidence type="ECO:0008006" key="3">
    <source>
        <dbReference type="Google" id="ProtNLM"/>
    </source>
</evidence>
<evidence type="ECO:0000313" key="2">
    <source>
        <dbReference type="Proteomes" id="UP000217154"/>
    </source>
</evidence>
<reference evidence="1 2" key="1">
    <citation type="submission" date="2017-09" db="EMBL/GenBank/DDBJ databases">
        <title>The diverse metabolic capabilities of V. boronicumulans make it an excellent choice for continued studies on novel biodegradation.</title>
        <authorList>
            <person name="Sun S."/>
        </authorList>
    </citation>
    <scope>NUCLEOTIDE SEQUENCE [LARGE SCALE GENOMIC DNA]</scope>
    <source>
        <strain evidence="1 2">J1</strain>
    </source>
</reference>
<dbReference type="Gene3D" id="1.10.238.160">
    <property type="match status" value="1"/>
</dbReference>
<dbReference type="KEGG" id="vbo:CKY39_03375"/>
<dbReference type="AlphaFoldDB" id="A0A250DDN6"/>
<dbReference type="Pfam" id="PF05930">
    <property type="entry name" value="Phage_AlpA"/>
    <property type="match status" value="1"/>
</dbReference>
<dbReference type="Proteomes" id="UP000217154">
    <property type="component" value="Chromosome"/>
</dbReference>
<sequence length="96" mass="10746">MFTSETVRMESPTPLKVAPGDCFLRIQEVERRVCLKKSAIYARMATGAFPRSISLGRRCTVWLKSSIDGWIDEQIERANTLALSPAADCAKQARRS</sequence>
<name>A0A250DDN6_9BURK</name>
<proteinExistence type="predicted"/>
<dbReference type="RefSeq" id="WP_095743446.1">
    <property type="nucleotide sequence ID" value="NZ_CP023284.1"/>
</dbReference>
<evidence type="ECO:0000313" key="1">
    <source>
        <dbReference type="EMBL" id="ATA52364.1"/>
    </source>
</evidence>
<dbReference type="EMBL" id="CP023284">
    <property type="protein sequence ID" value="ATA52364.1"/>
    <property type="molecule type" value="Genomic_DNA"/>
</dbReference>
<dbReference type="InterPro" id="IPR010260">
    <property type="entry name" value="AlpA"/>
</dbReference>
<gene>
    <name evidence="1" type="ORF">CKY39_03375</name>
</gene>
<accession>A0A250DDN6</accession>
<organism evidence="1 2">
    <name type="scientific">Variovorax boronicumulans</name>
    <dbReference type="NCBI Taxonomy" id="436515"/>
    <lineage>
        <taxon>Bacteria</taxon>
        <taxon>Pseudomonadati</taxon>
        <taxon>Pseudomonadota</taxon>
        <taxon>Betaproteobacteria</taxon>
        <taxon>Burkholderiales</taxon>
        <taxon>Comamonadaceae</taxon>
        <taxon>Variovorax</taxon>
    </lineage>
</organism>
<protein>
    <recommendedName>
        <fullName evidence="3">AlpA family phage regulatory protein</fullName>
    </recommendedName>
</protein>